<dbReference type="Pfam" id="PF09900">
    <property type="entry name" value="DUF2127"/>
    <property type="match status" value="1"/>
</dbReference>
<organism evidence="2 3">
    <name type="scientific">Paraburkholderia terrae</name>
    <dbReference type="NCBI Taxonomy" id="311230"/>
    <lineage>
        <taxon>Bacteria</taxon>
        <taxon>Pseudomonadati</taxon>
        <taxon>Pseudomonadota</taxon>
        <taxon>Betaproteobacteria</taxon>
        <taxon>Burkholderiales</taxon>
        <taxon>Burkholderiaceae</taxon>
        <taxon>Paraburkholderia</taxon>
    </lineage>
</organism>
<keyword evidence="1" id="KW-1133">Transmembrane helix</keyword>
<keyword evidence="3" id="KW-1185">Reference proteome</keyword>
<protein>
    <submittedName>
        <fullName evidence="2">Membrane protein</fullName>
    </submittedName>
</protein>
<accession>A0ABM7U0M0</accession>
<feature type="transmembrane region" description="Helical" evidence="1">
    <location>
        <begin position="101"/>
        <end position="118"/>
    </location>
</feature>
<dbReference type="Proteomes" id="UP001319874">
    <property type="component" value="Chromosome 4"/>
</dbReference>
<evidence type="ECO:0000313" key="3">
    <source>
        <dbReference type="Proteomes" id="UP001319874"/>
    </source>
</evidence>
<dbReference type="InterPro" id="IPR021125">
    <property type="entry name" value="DUF2127"/>
</dbReference>
<evidence type="ECO:0000313" key="2">
    <source>
        <dbReference type="EMBL" id="BCZ84883.1"/>
    </source>
</evidence>
<sequence>MTKVEPRLMVRLIEANSVTGIMGFLTQNKLHLFFALSLWFKAILAIPEVVAGIAAFVVSHRTLLTCLLWITTNGFGEDPRDFLAALFLRALQHVSVGEQRFVAVYLLGHGAIKLWLIAGLLREKLWYFPVSLSVFSLLIAYQLYRYTSTHTIWLLLITGLDLVVIALTWHEYRELRANKEARAMCS</sequence>
<reference evidence="2 3" key="1">
    <citation type="journal article" date="2022" name="Front. Microbiol.">
        <title>Identification and characterization of a novel class of self-sufficient cytochrome P450 hydroxylase involved in cyclohexanecarboxylate degradation in Paraburkholderia terrae strain KU-64.</title>
        <authorList>
            <person name="Yamamoto T."/>
            <person name="Hasegawa Y."/>
            <person name="Iwaki H."/>
        </authorList>
    </citation>
    <scope>NUCLEOTIDE SEQUENCE [LARGE SCALE GENOMIC DNA]</scope>
    <source>
        <strain evidence="2 3">KU-64</strain>
    </source>
</reference>
<keyword evidence="1" id="KW-0812">Transmembrane</keyword>
<evidence type="ECO:0000256" key="1">
    <source>
        <dbReference type="SAM" id="Phobius"/>
    </source>
</evidence>
<name>A0ABM7U0M0_9BURK</name>
<gene>
    <name evidence="2" type="ORF">PTKU64_85580</name>
</gene>
<feature type="transmembrane region" description="Helical" evidence="1">
    <location>
        <begin position="32"/>
        <end position="58"/>
    </location>
</feature>
<dbReference type="EMBL" id="AP024958">
    <property type="protein sequence ID" value="BCZ84883.1"/>
    <property type="molecule type" value="Genomic_DNA"/>
</dbReference>
<proteinExistence type="predicted"/>
<feature type="transmembrane region" description="Helical" evidence="1">
    <location>
        <begin position="125"/>
        <end position="144"/>
    </location>
</feature>
<keyword evidence="1" id="KW-0472">Membrane</keyword>
<feature type="transmembrane region" description="Helical" evidence="1">
    <location>
        <begin position="150"/>
        <end position="169"/>
    </location>
</feature>